<accession>A0A7J4IXZ2</accession>
<dbReference type="EMBL" id="DUGC01000114">
    <property type="protein sequence ID" value="HIH10403.1"/>
    <property type="molecule type" value="Genomic_DNA"/>
</dbReference>
<evidence type="ECO:0008006" key="3">
    <source>
        <dbReference type="Google" id="ProtNLM"/>
    </source>
</evidence>
<evidence type="ECO:0000313" key="1">
    <source>
        <dbReference type="EMBL" id="HIH10403.1"/>
    </source>
</evidence>
<dbReference type="Proteomes" id="UP000565078">
    <property type="component" value="Unassembled WGS sequence"/>
</dbReference>
<evidence type="ECO:0000313" key="2">
    <source>
        <dbReference type="Proteomes" id="UP000565078"/>
    </source>
</evidence>
<comment type="caution">
    <text evidence="1">The sequence shown here is derived from an EMBL/GenBank/DDBJ whole genome shotgun (WGS) entry which is preliminary data.</text>
</comment>
<dbReference type="SUPFAM" id="SSF55608">
    <property type="entry name" value="Homing endonucleases"/>
    <property type="match status" value="1"/>
</dbReference>
<dbReference type="InterPro" id="IPR027434">
    <property type="entry name" value="Homing_endonucl"/>
</dbReference>
<proteinExistence type="predicted"/>
<sequence length="146" mass="16549">MVGKPGGKYSCYRIGLRNTEPVLLEDFCQKFNFVFGLRPHISKDIDRAYIGDKSIHQFLTSTFGSFYSHYWSFPETIFSSKELKAAWLRAVFDCEGWVYCKNGSDRHIGIGMVNLNGIFKIQSLLGAGRFASEEKGKVSRNTQALC</sequence>
<dbReference type="Gene3D" id="3.10.28.10">
    <property type="entry name" value="Homing endonucleases"/>
    <property type="match status" value="1"/>
</dbReference>
<reference evidence="2" key="1">
    <citation type="journal article" date="2020" name="bioRxiv">
        <title>A rank-normalized archaeal taxonomy based on genome phylogeny resolves widespread incomplete and uneven classifications.</title>
        <authorList>
            <person name="Rinke C."/>
            <person name="Chuvochina M."/>
            <person name="Mussig A.J."/>
            <person name="Chaumeil P.-A."/>
            <person name="Waite D.W."/>
            <person name="Whitman W.B."/>
            <person name="Parks D.H."/>
            <person name="Hugenholtz P."/>
        </authorList>
    </citation>
    <scope>NUCLEOTIDE SEQUENCE [LARGE SCALE GENOMIC DNA]</scope>
</reference>
<dbReference type="AlphaFoldDB" id="A0A7J4IXZ2"/>
<organism evidence="1 2">
    <name type="scientific">Candidatus Iainarchaeum sp</name>
    <dbReference type="NCBI Taxonomy" id="3101447"/>
    <lineage>
        <taxon>Archaea</taxon>
        <taxon>Candidatus Iainarchaeota</taxon>
        <taxon>Candidatus Iainarchaeia</taxon>
        <taxon>Candidatus Iainarchaeales</taxon>
        <taxon>Candidatus Iainarchaeaceae</taxon>
        <taxon>Candidatus Iainarchaeum</taxon>
    </lineage>
</organism>
<gene>
    <name evidence="1" type="ORF">HA254_07105</name>
</gene>
<protein>
    <recommendedName>
        <fullName evidence="3">Homing endonuclease LAGLIDADG domain-containing protein</fullName>
    </recommendedName>
</protein>
<name>A0A7J4IXZ2_9ARCH</name>